<keyword evidence="2" id="KW-0732">Signal</keyword>
<accession>A0AAC9BKP5</accession>
<name>A0AAC9BKP5_9RALS</name>
<dbReference type="EMBL" id="CP012606">
    <property type="protein sequence ID" value="ANH75983.1"/>
    <property type="molecule type" value="Genomic_DNA"/>
</dbReference>
<feature type="signal peptide" evidence="2">
    <location>
        <begin position="1"/>
        <end position="25"/>
    </location>
</feature>
<feature type="coiled-coil region" evidence="1">
    <location>
        <begin position="85"/>
        <end position="170"/>
    </location>
</feature>
<organism evidence="3 4">
    <name type="scientific">Ralstonia insidiosa</name>
    <dbReference type="NCBI Taxonomy" id="190721"/>
    <lineage>
        <taxon>Bacteria</taxon>
        <taxon>Pseudomonadati</taxon>
        <taxon>Pseudomonadota</taxon>
        <taxon>Betaproteobacteria</taxon>
        <taxon>Burkholderiales</taxon>
        <taxon>Burkholderiaceae</taxon>
        <taxon>Ralstonia</taxon>
    </lineage>
</organism>
<gene>
    <name evidence="3" type="ORF">ACS15_5511</name>
</gene>
<protein>
    <submittedName>
        <fullName evidence="3">Uncharacterized protein</fullName>
    </submittedName>
</protein>
<evidence type="ECO:0000256" key="1">
    <source>
        <dbReference type="SAM" id="Coils"/>
    </source>
</evidence>
<proteinExistence type="predicted"/>
<evidence type="ECO:0000256" key="2">
    <source>
        <dbReference type="SAM" id="SignalP"/>
    </source>
</evidence>
<evidence type="ECO:0000313" key="3">
    <source>
        <dbReference type="EMBL" id="ANH75983.1"/>
    </source>
</evidence>
<reference evidence="3 4" key="1">
    <citation type="submission" date="2015-09" db="EMBL/GenBank/DDBJ databases">
        <authorList>
            <person name="Xu Y."/>
            <person name="Nagy A."/>
            <person name="Liu N.T."/>
            <person name="Nou X."/>
        </authorList>
    </citation>
    <scope>NUCLEOTIDE SEQUENCE [LARGE SCALE GENOMIC DNA]</scope>
    <source>
        <strain evidence="3 4">FC1138</strain>
    </source>
</reference>
<sequence>MSKAIQAIQAIVAAAATLFATMAVAGESDTFCALNQAQAEVQSELLGSAEAFTNIGDPNTGIHTIAVGVRKSLSKHRQARVVRQLAQAQCDAYRLENRLAEQAANVELRADLVALNAMEPLLKQALEQAENNVQKEQAMLAARSARLTDVKEAFDQADRLRGELVSLAKRRSQLQGLLPPIDEPLNDLVIASVAARSEIAALSSKIIVQSGWDVSLAAGMRSDFRANGQREGFVAVQATFNLGKPAADRAAGKVAALTEQLLNEQHDASVQGLRRAKNTVAGLAAGEAMNVSTLEQRTALANSTLERLQGIDTEEGLRVQRTMKVERISAEAQLIGSQARLQYLKGWLDRNS</sequence>
<dbReference type="AlphaFoldDB" id="A0AAC9BKP5"/>
<keyword evidence="1" id="KW-0175">Coiled coil</keyword>
<evidence type="ECO:0000313" key="4">
    <source>
        <dbReference type="Proteomes" id="UP000077927"/>
    </source>
</evidence>
<dbReference type="KEGG" id="rin:ACS15_5511"/>
<feature type="chain" id="PRO_5042187691" evidence="2">
    <location>
        <begin position="26"/>
        <end position="352"/>
    </location>
</feature>
<dbReference type="Proteomes" id="UP000077927">
    <property type="component" value="Chromosome 2"/>
</dbReference>